<dbReference type="Proteomes" id="UP000574104">
    <property type="component" value="Unassembled WGS sequence"/>
</dbReference>
<dbReference type="EMBL" id="JAARPT010000002">
    <property type="protein sequence ID" value="MBC1400878.1"/>
    <property type="molecule type" value="Genomic_DNA"/>
</dbReference>
<comment type="similarity">
    <text evidence="1">In the N-terminal section; belongs to the LXG family.</text>
</comment>
<evidence type="ECO:0000259" key="3">
    <source>
        <dbReference type="PROSITE" id="PS51756"/>
    </source>
</evidence>
<dbReference type="InterPro" id="IPR006829">
    <property type="entry name" value="LXG_dom"/>
</dbReference>
<dbReference type="Proteomes" id="UP000544413">
    <property type="component" value="Unassembled WGS sequence"/>
</dbReference>
<reference evidence="6 7" key="1">
    <citation type="submission" date="2020-03" db="EMBL/GenBank/DDBJ databases">
        <title>Soil Listeria distribution.</title>
        <authorList>
            <person name="Liao J."/>
            <person name="Wiedmann M."/>
        </authorList>
    </citation>
    <scope>NUCLEOTIDE SEQUENCE [LARGE SCALE GENOMIC DNA]</scope>
    <source>
        <strain evidence="5 7">FSL L7-1299</strain>
        <strain evidence="4 6">FSL L7-1658</strain>
    </source>
</reference>
<dbReference type="EMBL" id="JAARSH010000006">
    <property type="protein sequence ID" value="MBC1616725.1"/>
    <property type="molecule type" value="Genomic_DNA"/>
</dbReference>
<protein>
    <recommendedName>
        <fullName evidence="3">LXG domain-containing protein</fullName>
    </recommendedName>
</protein>
<dbReference type="Pfam" id="PF04740">
    <property type="entry name" value="LXG"/>
    <property type="match status" value="1"/>
</dbReference>
<evidence type="ECO:0000256" key="1">
    <source>
        <dbReference type="ARBA" id="ARBA00034117"/>
    </source>
</evidence>
<gene>
    <name evidence="4" type="ORF">HB836_04645</name>
    <name evidence="5" type="ORF">HB904_11025</name>
</gene>
<evidence type="ECO:0000313" key="6">
    <source>
        <dbReference type="Proteomes" id="UP000544413"/>
    </source>
</evidence>
<dbReference type="PROSITE" id="PS51756">
    <property type="entry name" value="LXG"/>
    <property type="match status" value="1"/>
</dbReference>
<proteinExistence type="inferred from homology"/>
<name>A0A841YLQ4_9LIST</name>
<feature type="domain" description="LXG" evidence="3">
    <location>
        <begin position="1"/>
        <end position="228"/>
    </location>
</feature>
<comment type="caution">
    <text evidence="4">The sequence shown here is derived from an EMBL/GenBank/DDBJ whole genome shotgun (WGS) entry which is preliminary data.</text>
</comment>
<evidence type="ECO:0000313" key="7">
    <source>
        <dbReference type="Proteomes" id="UP000574104"/>
    </source>
</evidence>
<dbReference type="AlphaFoldDB" id="A0A841YLQ4"/>
<evidence type="ECO:0000313" key="4">
    <source>
        <dbReference type="EMBL" id="MBC1400878.1"/>
    </source>
</evidence>
<feature type="coiled-coil region" evidence="2">
    <location>
        <begin position="205"/>
        <end position="232"/>
    </location>
</feature>
<accession>A0A841YLQ4</accession>
<keyword evidence="2" id="KW-0175">Coiled coil</keyword>
<sequence>MSRIDIGEIESFLRTLTNSNADAKIVLRDFQRTINSYVGDKSLTGQAIDASKAYFETGYGQLCDAVLQAMDESEQLLSKYIQDFYNQVSSASDTRIDADVLQQVAQEVQTLKRKKEELQQSLSIGTATLHQGQVQKFSMQLYDAMEEEQILEKYLAFEQSHAHFFESFGTLVHAIQRAIDQILHQVNFSSQTGVYSFSIGFLPAMKDLNKELQKARKINPKLEQELDNYQVLAMVYKGKNGEPQIMWLLEKNGVGVSNSELNQYLNRCGKYLDSSKYSIITSDELNRKINRAWEDGVYYLTGEVYSGATGSILKASAHVEEWKGKLDESGLYDAVLGLGLSTAAIMYKNDISSFGNMSSEDGIRYNQYWKDVAKNSSNQQSELYNINLQVVGKQEYSFDTYNADPARLVYGSGKNSNPVEWNETINNLKNQNVEVVMKENGTMGYAPKTDFQQPQLNIDSKSSYSALIHEQQHYLDDAAQGFKGNAFNFQIKNRVQLEFNAYMKEIQIAERTGNRQLANQLFENYIRERNQIIFGQSLH</sequence>
<dbReference type="RefSeq" id="WP_185405606.1">
    <property type="nucleotide sequence ID" value="NZ_JAARPT010000002.1"/>
</dbReference>
<organism evidence="4 6">
    <name type="scientific">Listeria booriae</name>
    <dbReference type="NCBI Taxonomy" id="1552123"/>
    <lineage>
        <taxon>Bacteria</taxon>
        <taxon>Bacillati</taxon>
        <taxon>Bacillota</taxon>
        <taxon>Bacilli</taxon>
        <taxon>Bacillales</taxon>
        <taxon>Listeriaceae</taxon>
        <taxon>Listeria</taxon>
    </lineage>
</organism>
<evidence type="ECO:0000256" key="2">
    <source>
        <dbReference type="SAM" id="Coils"/>
    </source>
</evidence>
<evidence type="ECO:0000313" key="5">
    <source>
        <dbReference type="EMBL" id="MBC1616725.1"/>
    </source>
</evidence>